<evidence type="ECO:0000259" key="9">
    <source>
        <dbReference type="Pfam" id="PF01551"/>
    </source>
</evidence>
<evidence type="ECO:0000256" key="8">
    <source>
        <dbReference type="SAM" id="SignalP"/>
    </source>
</evidence>
<dbReference type="InterPro" id="IPR045834">
    <property type="entry name" value="Csd3_N2"/>
</dbReference>
<evidence type="ECO:0000256" key="3">
    <source>
        <dbReference type="ARBA" id="ARBA00022670"/>
    </source>
</evidence>
<dbReference type="GO" id="GO:0046872">
    <property type="term" value="F:metal ion binding"/>
    <property type="evidence" value="ECO:0007669"/>
    <property type="project" value="UniProtKB-KW"/>
</dbReference>
<dbReference type="CDD" id="cd12797">
    <property type="entry name" value="M23_peptidase"/>
    <property type="match status" value="1"/>
</dbReference>
<dbReference type="InterPro" id="IPR011055">
    <property type="entry name" value="Dup_hybrid_motif"/>
</dbReference>
<dbReference type="InterPro" id="IPR050570">
    <property type="entry name" value="Cell_wall_metabolism_enzyme"/>
</dbReference>
<feature type="domain" description="DD-carboxypeptidase/endopeptidase Mpg-like N-terminal" evidence="11">
    <location>
        <begin position="70"/>
        <end position="153"/>
    </location>
</feature>
<evidence type="ECO:0000256" key="2">
    <source>
        <dbReference type="ARBA" id="ARBA00004196"/>
    </source>
</evidence>
<dbReference type="Gene3D" id="3.10.450.350">
    <property type="match status" value="2"/>
</dbReference>
<comment type="subcellular location">
    <subcellularLocation>
        <location evidence="2">Cell envelope</location>
    </subcellularLocation>
</comment>
<dbReference type="Pfam" id="PF22310">
    <property type="entry name" value="NMB0315_dom_I"/>
    <property type="match status" value="1"/>
</dbReference>
<protein>
    <submittedName>
        <fullName evidence="12">Murein DD-endopeptidase MepM and murein hydrolase activator NlpD, contain LysM domain</fullName>
    </submittedName>
</protein>
<dbReference type="Gene3D" id="2.70.70.10">
    <property type="entry name" value="Glucose Permease (Domain IIA)"/>
    <property type="match status" value="1"/>
</dbReference>
<keyword evidence="6" id="KW-0862">Zinc</keyword>
<evidence type="ECO:0000256" key="1">
    <source>
        <dbReference type="ARBA" id="ARBA00001947"/>
    </source>
</evidence>
<evidence type="ECO:0000313" key="12">
    <source>
        <dbReference type="EMBL" id="SOD68059.1"/>
    </source>
</evidence>
<evidence type="ECO:0000256" key="7">
    <source>
        <dbReference type="ARBA" id="ARBA00023049"/>
    </source>
</evidence>
<name>A0A286EAZ9_9NEIS</name>
<dbReference type="PANTHER" id="PTHR21666:SF288">
    <property type="entry name" value="CELL DIVISION PROTEIN YTFB"/>
    <property type="match status" value="1"/>
</dbReference>
<reference evidence="12 13" key="1">
    <citation type="submission" date="2017-09" db="EMBL/GenBank/DDBJ databases">
        <authorList>
            <person name="Ehlers B."/>
            <person name="Leendertz F.H."/>
        </authorList>
    </citation>
    <scope>NUCLEOTIDE SEQUENCE [LARGE SCALE GENOMIC DNA]</scope>
    <source>
        <strain evidence="12 13">DSM 16848</strain>
    </source>
</reference>
<feature type="chain" id="PRO_5013126448" evidence="8">
    <location>
        <begin position="35"/>
        <end position="439"/>
    </location>
</feature>
<evidence type="ECO:0000256" key="5">
    <source>
        <dbReference type="ARBA" id="ARBA00022801"/>
    </source>
</evidence>
<dbReference type="GO" id="GO:0004222">
    <property type="term" value="F:metalloendopeptidase activity"/>
    <property type="evidence" value="ECO:0007669"/>
    <property type="project" value="TreeGrafter"/>
</dbReference>
<dbReference type="GO" id="GO:0006508">
    <property type="term" value="P:proteolysis"/>
    <property type="evidence" value="ECO:0007669"/>
    <property type="project" value="UniProtKB-KW"/>
</dbReference>
<comment type="cofactor">
    <cofactor evidence="1">
        <name>Zn(2+)</name>
        <dbReference type="ChEBI" id="CHEBI:29105"/>
    </cofactor>
</comment>
<dbReference type="SUPFAM" id="SSF51261">
    <property type="entry name" value="Duplicated hybrid motif"/>
    <property type="match status" value="1"/>
</dbReference>
<dbReference type="InterPro" id="IPR054512">
    <property type="entry name" value="NMB0315-like_N"/>
</dbReference>
<keyword evidence="4" id="KW-0479">Metal-binding</keyword>
<evidence type="ECO:0000259" key="11">
    <source>
        <dbReference type="Pfam" id="PF22310"/>
    </source>
</evidence>
<sequence length="439" mass="48055">MMTHYFMTTQNKPLRKRRMIATAIALSFSGLALAAVGNEIPKLSAEGYKIERVLQELPMPKISDKQLGSSYWYDEEVQTGDNLTLVLKRLGVSENSIQNFLKESPIDTKMLQLRAGQIISARVDSTGNVTDVQFFSDDDNGERNLVAIGKINGKWSLNIDDIDTETMPSLRSVVVGTSSTGSLAQAGVPVEIRTNLREIFSDKFDLDELKQGDRISILYESLYFRGQEIATGNILAAEITTSGKTYYGYYFDHGDSGGNFYDEYGESLKKGFDGQPIESFTRISSPYGIRLHPVLKTIKMHTGIDYAAPAGTKILAPSDGVVSFSGWKGGYGNTIMLTHENGMETLYGHMSAYISGVNVGKRVKAGDVIGLVGSTGRSTGPHLHYEVRINGQHVNPATVALPTPKLAAEDLAALKKYQQKTNETMAAVRGLPVMVSQRD</sequence>
<accession>A0A286EAZ9</accession>
<keyword evidence="3" id="KW-0645">Protease</keyword>
<keyword evidence="5 12" id="KW-0378">Hydrolase</keyword>
<feature type="domain" description="Csd3-like second N-terminal" evidence="10">
    <location>
        <begin position="181"/>
        <end position="287"/>
    </location>
</feature>
<keyword evidence="7" id="KW-0482">Metalloprotease</keyword>
<evidence type="ECO:0000256" key="4">
    <source>
        <dbReference type="ARBA" id="ARBA00022723"/>
    </source>
</evidence>
<keyword evidence="8" id="KW-0732">Signal</keyword>
<dbReference type="PANTHER" id="PTHR21666">
    <property type="entry name" value="PEPTIDASE-RELATED"/>
    <property type="match status" value="1"/>
</dbReference>
<evidence type="ECO:0000256" key="6">
    <source>
        <dbReference type="ARBA" id="ARBA00022833"/>
    </source>
</evidence>
<feature type="signal peptide" evidence="8">
    <location>
        <begin position="1"/>
        <end position="34"/>
    </location>
</feature>
<evidence type="ECO:0000259" key="10">
    <source>
        <dbReference type="Pfam" id="PF19425"/>
    </source>
</evidence>
<dbReference type="Proteomes" id="UP000219669">
    <property type="component" value="Unassembled WGS sequence"/>
</dbReference>
<dbReference type="FunFam" id="2.70.70.10:FF:000006">
    <property type="entry name" value="M23 family peptidase"/>
    <property type="match status" value="1"/>
</dbReference>
<proteinExistence type="predicted"/>
<organism evidence="12 13">
    <name type="scientific">Alysiella filiformis DSM 16848</name>
    <dbReference type="NCBI Taxonomy" id="1120981"/>
    <lineage>
        <taxon>Bacteria</taxon>
        <taxon>Pseudomonadati</taxon>
        <taxon>Pseudomonadota</taxon>
        <taxon>Betaproteobacteria</taxon>
        <taxon>Neisseriales</taxon>
        <taxon>Neisseriaceae</taxon>
        <taxon>Alysiella</taxon>
    </lineage>
</organism>
<dbReference type="AlphaFoldDB" id="A0A286EAZ9"/>
<dbReference type="EMBL" id="OCNF01000007">
    <property type="protein sequence ID" value="SOD68059.1"/>
    <property type="molecule type" value="Genomic_DNA"/>
</dbReference>
<dbReference type="InterPro" id="IPR016047">
    <property type="entry name" value="M23ase_b-sheet_dom"/>
</dbReference>
<dbReference type="Pfam" id="PF01551">
    <property type="entry name" value="Peptidase_M23"/>
    <property type="match status" value="1"/>
</dbReference>
<dbReference type="Pfam" id="PF19425">
    <property type="entry name" value="Csd3_N2"/>
    <property type="match status" value="1"/>
</dbReference>
<keyword evidence="13" id="KW-1185">Reference proteome</keyword>
<gene>
    <name evidence="12" type="ORF">SAMN02746062_01108</name>
</gene>
<dbReference type="GO" id="GO:0030313">
    <property type="term" value="C:cell envelope"/>
    <property type="evidence" value="ECO:0007669"/>
    <property type="project" value="UniProtKB-SubCell"/>
</dbReference>
<evidence type="ECO:0000313" key="13">
    <source>
        <dbReference type="Proteomes" id="UP000219669"/>
    </source>
</evidence>
<feature type="domain" description="M23ase beta-sheet core" evidence="9">
    <location>
        <begin position="299"/>
        <end position="396"/>
    </location>
</feature>